<evidence type="ECO:0000313" key="3">
    <source>
        <dbReference type="Proteomes" id="UP000504882"/>
    </source>
</evidence>
<protein>
    <submittedName>
        <fullName evidence="2">Extracellular solute-binding protein</fullName>
    </submittedName>
</protein>
<organism evidence="2 3">
    <name type="scientific">Occultella glacieicola</name>
    <dbReference type="NCBI Taxonomy" id="2518684"/>
    <lineage>
        <taxon>Bacteria</taxon>
        <taxon>Bacillati</taxon>
        <taxon>Actinomycetota</taxon>
        <taxon>Actinomycetes</taxon>
        <taxon>Micrococcales</taxon>
        <taxon>Ruaniaceae</taxon>
        <taxon>Occultella</taxon>
    </lineage>
</organism>
<accession>A0ABY2E5C6</accession>
<dbReference type="InterPro" id="IPR050490">
    <property type="entry name" value="Bact_solute-bd_prot1"/>
</dbReference>
<dbReference type="Proteomes" id="UP000504882">
    <property type="component" value="Unassembled WGS sequence"/>
</dbReference>
<dbReference type="PANTHER" id="PTHR43649">
    <property type="entry name" value="ARABINOSE-BINDING PROTEIN-RELATED"/>
    <property type="match status" value="1"/>
</dbReference>
<dbReference type="SUPFAM" id="SSF53850">
    <property type="entry name" value="Periplasmic binding protein-like II"/>
    <property type="match status" value="1"/>
</dbReference>
<sequence>MCRADGAVRPASHLAAPSGDPRGSVDDSSASSYASLEEEDPPVNLPTAPRAGTDRRTFLRYAAGIGAVVPLAALSGCGSSSTQDPNVIGIAYQQFGSGTLMEDWIDRTAQAYTQEYQDRSVELVPIVAAENDYFTKNELLMSSPRTSPDLVYEDTFILLSDVGAGYVQPMTEYAEQWEHWQDVAPASREAVTGEDGEIYAIPTHTDTRAIWFNKDVFAEAGLPEDWAPTSWEEILEAARTIKEQLPEVAPFFIFSGKAQGEKASMQGFEMLLYGTGGGVGLYDADAKKWVIGSQGFLDALTFLRTVFEEELTLPVSRHLDPNIGESIYSTVMPAGELGMLLDGSWISQNWVEDAPSPWPEWADTLGLARMPTQNGDGTGWVTLAGGWSWVLPQYCTDPEIAFSFIEALLTTDNSVQRAIEDNHITVRADVAEVEEYRTYSPTAEFFTGLLEGAYYRPALPNYPEVSAAIQDAMEVVMTMAQTPEQAQAAYDQAVTDIVGPENVQEESR</sequence>
<name>A0ABY2E5C6_9MICO</name>
<feature type="region of interest" description="Disordered" evidence="1">
    <location>
        <begin position="1"/>
        <end position="51"/>
    </location>
</feature>
<dbReference type="Gene3D" id="3.40.190.10">
    <property type="entry name" value="Periplasmic binding protein-like II"/>
    <property type="match status" value="2"/>
</dbReference>
<reference evidence="2 3" key="1">
    <citation type="submission" date="2019-03" db="EMBL/GenBank/DDBJ databases">
        <title>Genomic features of bacteria from cold environments.</title>
        <authorList>
            <person name="Shen L."/>
        </authorList>
    </citation>
    <scope>NUCLEOTIDE SEQUENCE [LARGE SCALE GENOMIC DNA]</scope>
    <source>
        <strain evidence="3">T3246-1</strain>
    </source>
</reference>
<dbReference type="InterPro" id="IPR006059">
    <property type="entry name" value="SBP"/>
</dbReference>
<gene>
    <name evidence="2" type="ORF">EXU48_08400</name>
</gene>
<dbReference type="EMBL" id="SMNA01000004">
    <property type="protein sequence ID" value="TDE94809.1"/>
    <property type="molecule type" value="Genomic_DNA"/>
</dbReference>
<comment type="caution">
    <text evidence="2">The sequence shown here is derived from an EMBL/GenBank/DDBJ whole genome shotgun (WGS) entry which is preliminary data.</text>
</comment>
<dbReference type="PANTHER" id="PTHR43649:SF14">
    <property type="entry name" value="BLR3389 PROTEIN"/>
    <property type="match status" value="1"/>
</dbReference>
<evidence type="ECO:0000313" key="2">
    <source>
        <dbReference type="EMBL" id="TDE94809.1"/>
    </source>
</evidence>
<proteinExistence type="predicted"/>
<dbReference type="Pfam" id="PF01547">
    <property type="entry name" value="SBP_bac_1"/>
    <property type="match status" value="1"/>
</dbReference>
<evidence type="ECO:0000256" key="1">
    <source>
        <dbReference type="SAM" id="MobiDB-lite"/>
    </source>
</evidence>
<feature type="compositionally biased region" description="Low complexity" evidence="1">
    <location>
        <begin position="26"/>
        <end position="35"/>
    </location>
</feature>
<keyword evidence="3" id="KW-1185">Reference proteome</keyword>